<keyword evidence="4" id="KW-1185">Reference proteome</keyword>
<feature type="compositionally biased region" description="Basic and acidic residues" evidence="1">
    <location>
        <begin position="166"/>
        <end position="180"/>
    </location>
</feature>
<protein>
    <recommendedName>
        <fullName evidence="5">DUF2937 family protein</fullName>
    </recommendedName>
</protein>
<evidence type="ECO:0000256" key="1">
    <source>
        <dbReference type="SAM" id="MobiDB-lite"/>
    </source>
</evidence>
<evidence type="ECO:0008006" key="5">
    <source>
        <dbReference type="Google" id="ProtNLM"/>
    </source>
</evidence>
<dbReference type="Pfam" id="PF11157">
    <property type="entry name" value="DUF2937"/>
    <property type="match status" value="1"/>
</dbReference>
<keyword evidence="2" id="KW-0472">Membrane</keyword>
<accession>A0A2M8WNN7</accession>
<organism evidence="3 4">
    <name type="scientific">Yoonia maricola</name>
    <dbReference type="NCBI Taxonomy" id="420999"/>
    <lineage>
        <taxon>Bacteria</taxon>
        <taxon>Pseudomonadati</taxon>
        <taxon>Pseudomonadota</taxon>
        <taxon>Alphaproteobacteria</taxon>
        <taxon>Rhodobacterales</taxon>
        <taxon>Paracoccaceae</taxon>
        <taxon>Yoonia</taxon>
    </lineage>
</organism>
<dbReference type="EMBL" id="PGTY01000001">
    <property type="protein sequence ID" value="PJI92523.1"/>
    <property type="molecule type" value="Genomic_DNA"/>
</dbReference>
<dbReference type="RefSeq" id="WP_100367336.1">
    <property type="nucleotide sequence ID" value="NZ_PGTY01000001.1"/>
</dbReference>
<evidence type="ECO:0000256" key="2">
    <source>
        <dbReference type="SAM" id="Phobius"/>
    </source>
</evidence>
<evidence type="ECO:0000313" key="4">
    <source>
        <dbReference type="Proteomes" id="UP000228531"/>
    </source>
</evidence>
<gene>
    <name evidence="3" type="ORF">BC777_1376</name>
</gene>
<dbReference type="Proteomes" id="UP000228531">
    <property type="component" value="Unassembled WGS sequence"/>
</dbReference>
<dbReference type="AlphaFoldDB" id="A0A2M8WNN7"/>
<proteinExistence type="predicted"/>
<dbReference type="OrthoDB" id="193051at2"/>
<dbReference type="InterPro" id="IPR022584">
    <property type="entry name" value="DUF2937"/>
</dbReference>
<comment type="caution">
    <text evidence="3">The sequence shown here is derived from an EMBL/GenBank/DDBJ whole genome shotgun (WGS) entry which is preliminary data.</text>
</comment>
<keyword evidence="2" id="KW-1133">Transmembrane helix</keyword>
<reference evidence="3 4" key="1">
    <citation type="submission" date="2017-11" db="EMBL/GenBank/DDBJ databases">
        <title>Genomic Encyclopedia of Archaeal and Bacterial Type Strains, Phase II (KMG-II): From Individual Species to Whole Genera.</title>
        <authorList>
            <person name="Goeker M."/>
        </authorList>
    </citation>
    <scope>NUCLEOTIDE SEQUENCE [LARGE SCALE GENOMIC DNA]</scope>
    <source>
        <strain evidence="3 4">DSM 29128</strain>
    </source>
</reference>
<evidence type="ECO:0000313" key="3">
    <source>
        <dbReference type="EMBL" id="PJI92523.1"/>
    </source>
</evidence>
<feature type="transmembrane region" description="Helical" evidence="2">
    <location>
        <begin position="140"/>
        <end position="161"/>
    </location>
</feature>
<keyword evidence="2" id="KW-0812">Transmembrane</keyword>
<name>A0A2M8WNN7_9RHOB</name>
<feature type="region of interest" description="Disordered" evidence="1">
    <location>
        <begin position="166"/>
        <end position="189"/>
    </location>
</feature>
<sequence>MIRVLCLVGGLTGAAGLSQFPEFSQQYLQRLAGQVDELTRQVLEFDQTALADGMGREEMLQAMAQTPLVEGQEAMWRRTFARHARLHENLMILREATPMERLALPHRMTDAETVQAVWADFTPAMPLSVAGAASAGTGFLGGWFGLALLWSVFAWPFRRLVAKQSAPEKRRQPALKKDPPVTRPTLVADNLDGRPRLAGVRR</sequence>